<dbReference type="Proteomes" id="UP000279799">
    <property type="component" value="Chromosome"/>
</dbReference>
<dbReference type="InterPro" id="IPR011990">
    <property type="entry name" value="TPR-like_helical_dom_sf"/>
</dbReference>
<feature type="domain" description="Ancillary SecYEG translocon subunit/Cell division coordinator CpoB TPR" evidence="10">
    <location>
        <begin position="15"/>
        <end position="202"/>
    </location>
</feature>
<dbReference type="PANTHER" id="PTHR38035">
    <property type="entry name" value="UPF0070 PROTEIN YFGM"/>
    <property type="match status" value="1"/>
</dbReference>
<evidence type="ECO:0000256" key="1">
    <source>
        <dbReference type="ARBA" id="ARBA00004401"/>
    </source>
</evidence>
<dbReference type="RefSeq" id="WP_126597819.1">
    <property type="nucleotide sequence ID" value="NZ_LR134510.1"/>
</dbReference>
<name>A0A448TRY2_9PAST</name>
<dbReference type="Pfam" id="PF09976">
    <property type="entry name" value="TPR_21"/>
    <property type="match status" value="1"/>
</dbReference>
<keyword evidence="3 9" id="KW-0812">Transmembrane</keyword>
<organism evidence="11 12">
    <name type="scientific">Actinobacillus delphinicola</name>
    <dbReference type="NCBI Taxonomy" id="51161"/>
    <lineage>
        <taxon>Bacteria</taxon>
        <taxon>Pseudomonadati</taxon>
        <taxon>Pseudomonadota</taxon>
        <taxon>Gammaproteobacteria</taxon>
        <taxon>Pasteurellales</taxon>
        <taxon>Pasteurellaceae</taxon>
        <taxon>Actinobacillus</taxon>
    </lineage>
</organism>
<dbReference type="OrthoDB" id="9789675at2"/>
<comment type="subcellular location">
    <subcellularLocation>
        <location evidence="1">Cell membrane</location>
        <topology evidence="1">Single-pass type II membrane protein</topology>
    </subcellularLocation>
</comment>
<dbReference type="InterPro" id="IPR026039">
    <property type="entry name" value="YfgM"/>
</dbReference>
<keyword evidence="2" id="KW-1003">Cell membrane</keyword>
<evidence type="ECO:0000256" key="8">
    <source>
        <dbReference type="ARBA" id="ARBA00024235"/>
    </source>
</evidence>
<proteinExistence type="inferred from homology"/>
<evidence type="ECO:0000256" key="9">
    <source>
        <dbReference type="SAM" id="Phobius"/>
    </source>
</evidence>
<keyword evidence="12" id="KW-1185">Reference proteome</keyword>
<protein>
    <recommendedName>
        <fullName evidence="8">Ancillary SecYEG translocon subunit</fullName>
    </recommendedName>
</protein>
<dbReference type="GO" id="GO:0005886">
    <property type="term" value="C:plasma membrane"/>
    <property type="evidence" value="ECO:0007669"/>
    <property type="project" value="UniProtKB-SubCell"/>
</dbReference>
<evidence type="ECO:0000256" key="3">
    <source>
        <dbReference type="ARBA" id="ARBA00022692"/>
    </source>
</evidence>
<accession>A0A448TRY2</accession>
<evidence type="ECO:0000256" key="5">
    <source>
        <dbReference type="ARBA" id="ARBA00023136"/>
    </source>
</evidence>
<dbReference type="KEGG" id="adp:NCTC12871_00003"/>
<dbReference type="InterPro" id="IPR018704">
    <property type="entry name" value="SecYEG/CpoB_TPR"/>
</dbReference>
<evidence type="ECO:0000256" key="7">
    <source>
        <dbReference type="ARBA" id="ARBA00024197"/>
    </source>
</evidence>
<dbReference type="Gene3D" id="1.25.40.10">
    <property type="entry name" value="Tetratricopeptide repeat domain"/>
    <property type="match status" value="1"/>
</dbReference>
<dbReference type="PIRSF" id="PIRSF006170">
    <property type="entry name" value="YfgM"/>
    <property type="match status" value="1"/>
</dbReference>
<dbReference type="GO" id="GO:0044877">
    <property type="term" value="F:protein-containing complex binding"/>
    <property type="evidence" value="ECO:0007669"/>
    <property type="project" value="InterPro"/>
</dbReference>
<sequence>MAYSIEEEQDLDQLKRWWRENYKAIIAVVIIALIAVFGWRYWKNYQMSQSIQQSMQYEALIVSDNATNKQAFEVFTQENKGSTYSEFALLERAKDEVAAQHFGQAETLLQQAVNQAKDNVIKDIATLRLAAVQYQLKQYDRALKSLQGVQSNVWQGQKLQLQANIELAQGNKEAAKKDFQQALSLVDPLEKAMIQIQLNNLQ</sequence>
<keyword evidence="4 9" id="KW-1133">Transmembrane helix</keyword>
<evidence type="ECO:0000256" key="2">
    <source>
        <dbReference type="ARBA" id="ARBA00022475"/>
    </source>
</evidence>
<evidence type="ECO:0000313" key="11">
    <source>
        <dbReference type="EMBL" id="VEJ08601.1"/>
    </source>
</evidence>
<keyword evidence="5 9" id="KW-0472">Membrane</keyword>
<gene>
    <name evidence="11" type="ORF">NCTC12871_00003</name>
</gene>
<evidence type="ECO:0000313" key="12">
    <source>
        <dbReference type="Proteomes" id="UP000279799"/>
    </source>
</evidence>
<dbReference type="SUPFAM" id="SSF48452">
    <property type="entry name" value="TPR-like"/>
    <property type="match status" value="1"/>
</dbReference>
<dbReference type="AlphaFoldDB" id="A0A448TRY2"/>
<dbReference type="PANTHER" id="PTHR38035:SF1">
    <property type="entry name" value="ANCILLARY SECYEG TRANSLOCON SUBUNIT"/>
    <property type="match status" value="1"/>
</dbReference>
<keyword evidence="6" id="KW-0143">Chaperone</keyword>
<comment type="similarity">
    <text evidence="7">Belongs to the YfgM family.</text>
</comment>
<evidence type="ECO:0000256" key="6">
    <source>
        <dbReference type="ARBA" id="ARBA00023186"/>
    </source>
</evidence>
<evidence type="ECO:0000256" key="4">
    <source>
        <dbReference type="ARBA" id="ARBA00022989"/>
    </source>
</evidence>
<feature type="transmembrane region" description="Helical" evidence="9">
    <location>
        <begin position="24"/>
        <end position="42"/>
    </location>
</feature>
<evidence type="ECO:0000259" key="10">
    <source>
        <dbReference type="Pfam" id="PF09976"/>
    </source>
</evidence>
<reference evidence="11 12" key="1">
    <citation type="submission" date="2018-12" db="EMBL/GenBank/DDBJ databases">
        <authorList>
            <consortium name="Pathogen Informatics"/>
        </authorList>
    </citation>
    <scope>NUCLEOTIDE SEQUENCE [LARGE SCALE GENOMIC DNA]</scope>
    <source>
        <strain evidence="11 12">NCTC12871</strain>
    </source>
</reference>
<dbReference type="EMBL" id="LR134510">
    <property type="protein sequence ID" value="VEJ08601.1"/>
    <property type="molecule type" value="Genomic_DNA"/>
</dbReference>